<dbReference type="GO" id="GO:0006526">
    <property type="term" value="P:L-arginine biosynthetic process"/>
    <property type="evidence" value="ECO:0007669"/>
    <property type="project" value="TreeGrafter"/>
</dbReference>
<dbReference type="GO" id="GO:0008777">
    <property type="term" value="F:acetylornithine deacetylase activity"/>
    <property type="evidence" value="ECO:0007669"/>
    <property type="project" value="TreeGrafter"/>
</dbReference>
<dbReference type="AlphaFoldDB" id="A0A1G6B9A6"/>
<dbReference type="InterPro" id="IPR036264">
    <property type="entry name" value="Bact_exopeptidase_dim_dom"/>
</dbReference>
<evidence type="ECO:0000256" key="4">
    <source>
        <dbReference type="ARBA" id="ARBA00022723"/>
    </source>
</evidence>
<evidence type="ECO:0000256" key="2">
    <source>
        <dbReference type="ARBA" id="ARBA00006247"/>
    </source>
</evidence>
<dbReference type="SUPFAM" id="SSF53187">
    <property type="entry name" value="Zn-dependent exopeptidases"/>
    <property type="match status" value="1"/>
</dbReference>
<comment type="cofactor">
    <cofactor evidence="1">
        <name>Zn(2+)</name>
        <dbReference type="ChEBI" id="CHEBI:29105"/>
    </cofactor>
</comment>
<reference evidence="9 10" key="1">
    <citation type="submission" date="2016-10" db="EMBL/GenBank/DDBJ databases">
        <authorList>
            <person name="de Groot N.N."/>
        </authorList>
    </citation>
    <scope>NUCLEOTIDE SEQUENCE [LARGE SCALE GENOMIC DNA]</scope>
    <source>
        <strain evidence="9 10">A-4</strain>
    </source>
</reference>
<dbReference type="NCBIfam" id="TIGR01887">
    <property type="entry name" value="dipeptidaselike"/>
    <property type="match status" value="1"/>
</dbReference>
<gene>
    <name evidence="9" type="ORF">SAMN02910293_00846</name>
</gene>
<dbReference type="GO" id="GO:0016805">
    <property type="term" value="F:dipeptidase activity"/>
    <property type="evidence" value="ECO:0007669"/>
    <property type="project" value="UniProtKB-KW"/>
</dbReference>
<keyword evidence="6" id="KW-0862">Zinc</keyword>
<evidence type="ECO:0000313" key="10">
    <source>
        <dbReference type="Proteomes" id="UP000182508"/>
    </source>
</evidence>
<evidence type="ECO:0000313" key="9">
    <source>
        <dbReference type="EMBL" id="SDB17033.1"/>
    </source>
</evidence>
<dbReference type="Gene3D" id="3.30.70.360">
    <property type="match status" value="2"/>
</dbReference>
<keyword evidence="4" id="KW-0479">Metal-binding</keyword>
<evidence type="ECO:0000256" key="1">
    <source>
        <dbReference type="ARBA" id="ARBA00001947"/>
    </source>
</evidence>
<dbReference type="InterPro" id="IPR010964">
    <property type="entry name" value="M20A_pepV-rel"/>
</dbReference>
<dbReference type="RefSeq" id="WP_074485725.1">
    <property type="nucleotide sequence ID" value="NZ_FMXP01000010.1"/>
</dbReference>
<keyword evidence="3" id="KW-0645">Protease</keyword>
<evidence type="ECO:0000256" key="5">
    <source>
        <dbReference type="ARBA" id="ARBA00022801"/>
    </source>
</evidence>
<evidence type="ECO:0000256" key="7">
    <source>
        <dbReference type="ARBA" id="ARBA00022997"/>
    </source>
</evidence>
<keyword evidence="5" id="KW-0378">Hydrolase</keyword>
<dbReference type="GO" id="GO:0006508">
    <property type="term" value="P:proteolysis"/>
    <property type="evidence" value="ECO:0007669"/>
    <property type="project" value="UniProtKB-KW"/>
</dbReference>
<organism evidence="9 10">
    <name type="scientific">Streptococcus henryi</name>
    <dbReference type="NCBI Taxonomy" id="439219"/>
    <lineage>
        <taxon>Bacteria</taxon>
        <taxon>Bacillati</taxon>
        <taxon>Bacillota</taxon>
        <taxon>Bacilli</taxon>
        <taxon>Lactobacillales</taxon>
        <taxon>Streptococcaceae</taxon>
        <taxon>Streptococcus</taxon>
    </lineage>
</organism>
<dbReference type="GO" id="GO:0008270">
    <property type="term" value="F:zinc ion binding"/>
    <property type="evidence" value="ECO:0007669"/>
    <property type="project" value="InterPro"/>
</dbReference>
<dbReference type="NCBIfam" id="NF005591">
    <property type="entry name" value="PRK07318.1"/>
    <property type="match status" value="1"/>
</dbReference>
<comment type="similarity">
    <text evidence="2">Belongs to the peptidase M20A family.</text>
</comment>
<dbReference type="PANTHER" id="PTHR43808:SF31">
    <property type="entry name" value="N-ACETYL-L-CITRULLINE DEACETYLASE"/>
    <property type="match status" value="1"/>
</dbReference>
<evidence type="ECO:0000256" key="8">
    <source>
        <dbReference type="ARBA" id="ARBA00023049"/>
    </source>
</evidence>
<name>A0A1G6B9A6_9STRE</name>
<dbReference type="SUPFAM" id="SSF55031">
    <property type="entry name" value="Bacterial exopeptidase dimerisation domain"/>
    <property type="match status" value="1"/>
</dbReference>
<keyword evidence="7" id="KW-0224">Dipeptidase</keyword>
<dbReference type="InterPro" id="IPR050072">
    <property type="entry name" value="Peptidase_M20A"/>
</dbReference>
<keyword evidence="10" id="KW-1185">Reference proteome</keyword>
<sequence length="470" mass="52702">MTNWTKLIEPYKDDLLKDLDGLLRIESVKDLTTASDRAPFGEKIQAALDYMLDLGRKDGFTDKDLDHYAGHLEIGQGHKLLGILCHLDVVPADANQWETDPFIPVIKDGKLFARGALDDKGPTIMAYYAIKILNELGLTWNKRIRLIFGTDEENDWQGVDYYFKHEEMPDFGIVPDGIFPMIYAEKGVFSFDFQKEIGLSSQLLSFKSGQTYNLVPDLARAELVYPEKIDLSFHDYLNEYGLSGSISQEGNKQILTLQGKSAHGAGPDQGINAGLHLARFLTSLELDRAALDFTHFVSYYLFGSSKGTQLGLDFYDKELGQVTVNPAVFSFENGRARVGINLRYPASYDFENNYKKLLDLAQQNGYSIKNVSHKQPSLANLDSPETQILLETYRKHTNDFTPPLAIGGITYGRVFDKGVTFGPAFLGKKATLHQPNEYIELEDLFKALEIYLDAIYQLATVEGASGKQLN</sequence>
<accession>A0A1G6B9A6</accession>
<dbReference type="PANTHER" id="PTHR43808">
    <property type="entry name" value="ACETYLORNITHINE DEACETYLASE"/>
    <property type="match status" value="1"/>
</dbReference>
<dbReference type="InterPro" id="IPR002933">
    <property type="entry name" value="Peptidase_M20"/>
</dbReference>
<dbReference type="Gene3D" id="3.40.630.10">
    <property type="entry name" value="Zn peptidases"/>
    <property type="match status" value="1"/>
</dbReference>
<dbReference type="EMBL" id="FMXP01000010">
    <property type="protein sequence ID" value="SDB17033.1"/>
    <property type="molecule type" value="Genomic_DNA"/>
</dbReference>
<protein>
    <submittedName>
        <fullName evidence="9">Succinyl-diaminopimelate desuccinylase</fullName>
    </submittedName>
</protein>
<dbReference type="GO" id="GO:0008237">
    <property type="term" value="F:metallopeptidase activity"/>
    <property type="evidence" value="ECO:0007669"/>
    <property type="project" value="UniProtKB-KW"/>
</dbReference>
<evidence type="ECO:0000256" key="6">
    <source>
        <dbReference type="ARBA" id="ARBA00022833"/>
    </source>
</evidence>
<keyword evidence="8" id="KW-0482">Metalloprotease</keyword>
<dbReference type="Proteomes" id="UP000182508">
    <property type="component" value="Unassembled WGS sequence"/>
</dbReference>
<dbReference type="STRING" id="439219.SAMN02910293_00846"/>
<evidence type="ECO:0000256" key="3">
    <source>
        <dbReference type="ARBA" id="ARBA00022670"/>
    </source>
</evidence>
<dbReference type="Pfam" id="PF01546">
    <property type="entry name" value="Peptidase_M20"/>
    <property type="match status" value="1"/>
</dbReference>
<proteinExistence type="inferred from homology"/>